<evidence type="ECO:0000313" key="3">
    <source>
        <dbReference type="EMBL" id="GAA4553413.1"/>
    </source>
</evidence>
<protein>
    <submittedName>
        <fullName evidence="3">NUDIX domain-containing protein</fullName>
    </submittedName>
</protein>
<dbReference type="PROSITE" id="PS51462">
    <property type="entry name" value="NUDIX"/>
    <property type="match status" value="1"/>
</dbReference>
<dbReference type="PROSITE" id="PS00893">
    <property type="entry name" value="NUDIX_BOX"/>
    <property type="match status" value="1"/>
</dbReference>
<accession>A0ABP8RZG7</accession>
<reference evidence="4" key="1">
    <citation type="journal article" date="2019" name="Int. J. Syst. Evol. Microbiol.">
        <title>The Global Catalogue of Microorganisms (GCM) 10K type strain sequencing project: providing services to taxonomists for standard genome sequencing and annotation.</title>
        <authorList>
            <consortium name="The Broad Institute Genomics Platform"/>
            <consortium name="The Broad Institute Genome Sequencing Center for Infectious Disease"/>
            <person name="Wu L."/>
            <person name="Ma J."/>
        </authorList>
    </citation>
    <scope>NUCLEOTIDE SEQUENCE [LARGE SCALE GENOMIC DNA]</scope>
    <source>
        <strain evidence="4">JCM 17906</strain>
    </source>
</reference>
<comment type="caution">
    <text evidence="3">The sequence shown here is derived from an EMBL/GenBank/DDBJ whole genome shotgun (WGS) entry which is preliminary data.</text>
</comment>
<keyword evidence="4" id="KW-1185">Reference proteome</keyword>
<dbReference type="InterPro" id="IPR020084">
    <property type="entry name" value="NUDIX_hydrolase_CS"/>
</dbReference>
<name>A0ABP8RZG7_9PSEU</name>
<dbReference type="PANTHER" id="PTHR21340:SF7">
    <property type="entry name" value="NUDIX HYDROLASE DOMAIN-CONTAINING PROTEIN"/>
    <property type="match status" value="1"/>
</dbReference>
<dbReference type="Gene3D" id="3.90.79.10">
    <property type="entry name" value="Nucleoside Triphosphate Pyrophosphohydrolase"/>
    <property type="match status" value="1"/>
</dbReference>
<keyword evidence="1" id="KW-0378">Hydrolase</keyword>
<dbReference type="EMBL" id="BAABGT010000075">
    <property type="protein sequence ID" value="GAA4553413.1"/>
    <property type="molecule type" value="Genomic_DNA"/>
</dbReference>
<dbReference type="Pfam" id="PF00293">
    <property type="entry name" value="NUDIX"/>
    <property type="match status" value="1"/>
</dbReference>
<organism evidence="3 4">
    <name type="scientific">Pseudonocardia xishanensis</name>
    <dbReference type="NCBI Taxonomy" id="630995"/>
    <lineage>
        <taxon>Bacteria</taxon>
        <taxon>Bacillati</taxon>
        <taxon>Actinomycetota</taxon>
        <taxon>Actinomycetes</taxon>
        <taxon>Pseudonocardiales</taxon>
        <taxon>Pseudonocardiaceae</taxon>
        <taxon>Pseudonocardia</taxon>
    </lineage>
</organism>
<dbReference type="CDD" id="cd04662">
    <property type="entry name" value="NUDIX_Hydrolase"/>
    <property type="match status" value="1"/>
</dbReference>
<sequence>MLTSAGILLHRDRDGTVEVLLGHMGGPFWARKDEAAWSIPKGVLDDGEEPVAAARREFTEELGFPPPAGELHELGSVVQSGRRKTVLGYALAGDVPAELVAAVAGRPDAGDWVEIEWPRNSGRVLRFPEIDRAAWFDLETARIKLVKGQRPFLDRLEALVLNRS</sequence>
<proteinExistence type="predicted"/>
<dbReference type="Proteomes" id="UP001501598">
    <property type="component" value="Unassembled WGS sequence"/>
</dbReference>
<dbReference type="InterPro" id="IPR000086">
    <property type="entry name" value="NUDIX_hydrolase_dom"/>
</dbReference>
<evidence type="ECO:0000256" key="1">
    <source>
        <dbReference type="ARBA" id="ARBA00022801"/>
    </source>
</evidence>
<dbReference type="InterPro" id="IPR051325">
    <property type="entry name" value="Nudix_hydrolase_domain"/>
</dbReference>
<dbReference type="SUPFAM" id="SSF55811">
    <property type="entry name" value="Nudix"/>
    <property type="match status" value="1"/>
</dbReference>
<gene>
    <name evidence="3" type="ORF">GCM10023175_49270</name>
</gene>
<evidence type="ECO:0000259" key="2">
    <source>
        <dbReference type="PROSITE" id="PS51462"/>
    </source>
</evidence>
<feature type="domain" description="Nudix hydrolase" evidence="2">
    <location>
        <begin position="1"/>
        <end position="158"/>
    </location>
</feature>
<dbReference type="PANTHER" id="PTHR21340">
    <property type="entry name" value="DIADENOSINE 5,5-P1,P4-TETRAPHOSPHATE PYROPHOSPHOHYDROLASE MUTT"/>
    <property type="match status" value="1"/>
</dbReference>
<evidence type="ECO:0000313" key="4">
    <source>
        <dbReference type="Proteomes" id="UP001501598"/>
    </source>
</evidence>
<dbReference type="InterPro" id="IPR015797">
    <property type="entry name" value="NUDIX_hydrolase-like_dom_sf"/>
</dbReference>